<dbReference type="Proteomes" id="UP000032582">
    <property type="component" value="Unassembled WGS sequence"/>
</dbReference>
<organism evidence="1 2">
    <name type="scientific">Morganella morganii</name>
    <name type="common">Proteus morganii</name>
    <dbReference type="NCBI Taxonomy" id="582"/>
    <lineage>
        <taxon>Bacteria</taxon>
        <taxon>Pseudomonadati</taxon>
        <taxon>Pseudomonadota</taxon>
        <taxon>Gammaproteobacteria</taxon>
        <taxon>Enterobacterales</taxon>
        <taxon>Morganellaceae</taxon>
        <taxon>Morganella</taxon>
    </lineage>
</organism>
<evidence type="ECO:0008006" key="3">
    <source>
        <dbReference type="Google" id="ProtNLM"/>
    </source>
</evidence>
<reference evidence="1 2" key="1">
    <citation type="submission" date="2015-02" db="EMBL/GenBank/DDBJ databases">
        <title>Whole genome shotgun sequencing of cultured foodborne pathogen.</title>
        <authorList>
            <person name="Timme R."/>
            <person name="Allard M.W."/>
            <person name="Strain E."/>
            <person name="Evans P.S."/>
            <person name="Brown E."/>
        </authorList>
    </citation>
    <scope>NUCLEOTIDE SEQUENCE [LARGE SCALE GENOMIC DNA]</scope>
    <source>
        <strain evidence="1 2">GCSL-TSO-24</strain>
    </source>
</reference>
<dbReference type="InterPro" id="IPR020049">
    <property type="entry name" value="Major_capsid-like"/>
</dbReference>
<dbReference type="Pfam" id="PF09950">
    <property type="entry name" value="Major_capside"/>
    <property type="match status" value="1"/>
</dbReference>
<comment type="caution">
    <text evidence="1">The sequence shown here is derived from an EMBL/GenBank/DDBJ whole genome shotgun (WGS) entry which is preliminary data.</text>
</comment>
<name>A0A0D8L5D3_MORMO</name>
<evidence type="ECO:0000313" key="1">
    <source>
        <dbReference type="EMBL" id="KJF76073.1"/>
    </source>
</evidence>
<dbReference type="EMBL" id="JZSH01000422">
    <property type="protein sequence ID" value="KJF76073.1"/>
    <property type="molecule type" value="Genomic_DNA"/>
</dbReference>
<accession>A0A0D8L5D3</accession>
<sequence>MAIETAFFEEALQEALTERDMQLQEKTLPEINIAEAIPVNEGLDFIQEYVEYGRTEVMGSVYDGIIGNKTNSLVTIDSEIEMEKAPVAYWGKAATWTTQQAEKLGAVGFNLPTKKQDDLYANALATIQYGGYRGHAKVKGQEGLLTGKHVEIIADKSKKTIANMTAEEFIAMVLDAYNVAWAASGYRVQPTHIAMDAADFMLAMQKFDTNSVIVGVDLLPVSAMDRVMAALRKASGDSAFSINFVKIPSEYAREVKEGLTRLVIYTYDDEYIEMKVHMPELLAVRQRDLLTFECGYRAAFGGAMWKVPASAVYVDYKTSPAK</sequence>
<proteinExistence type="predicted"/>
<evidence type="ECO:0000313" key="2">
    <source>
        <dbReference type="Proteomes" id="UP000032582"/>
    </source>
</evidence>
<gene>
    <name evidence="1" type="ORF">UA45_20500</name>
</gene>
<protein>
    <recommendedName>
        <fullName evidence="3">DUF2184 domain-containing protein</fullName>
    </recommendedName>
</protein>
<dbReference type="AlphaFoldDB" id="A0A0D8L5D3"/>
<dbReference type="PIRSF" id="PIRSF029202">
    <property type="entry name" value="UCP029202"/>
    <property type="match status" value="1"/>
</dbReference>
<dbReference type="PATRIC" id="fig|582.24.peg.6528"/>